<dbReference type="AlphaFoldDB" id="A0A9N7ZB86"/>
<proteinExistence type="predicted"/>
<accession>A0A9N7ZB86</accession>
<sequence length="179" mass="19626">MDSWFSRNAGLFRSCVDPPARPIPGSGYLTLLGKTERKLERDATRDESEGGQAMRVTEQPLRQSVISWPNKARHQRGGQIHLSRRHATSFLPVEAIAPVGPCFIIVLYTLSLSISHPPPPPPPSLLYIELRDIQHVKPIPCQKTCSTTLAPEAAKVSPPLEVAPQTEHENVSSSRAAPS</sequence>
<comment type="caution">
    <text evidence="2">The sequence shown here is derived from an EMBL/GenBank/DDBJ whole genome shotgun (WGS) entry which is preliminary data.</text>
</comment>
<evidence type="ECO:0000313" key="3">
    <source>
        <dbReference type="Proteomes" id="UP001153269"/>
    </source>
</evidence>
<keyword evidence="3" id="KW-1185">Reference proteome</keyword>
<dbReference type="Proteomes" id="UP001153269">
    <property type="component" value="Unassembled WGS sequence"/>
</dbReference>
<gene>
    <name evidence="2" type="ORF">PLEPLA_LOCUS44439</name>
</gene>
<protein>
    <submittedName>
        <fullName evidence="2">Uncharacterized protein</fullName>
    </submittedName>
</protein>
<dbReference type="EMBL" id="CADEAL010004306">
    <property type="protein sequence ID" value="CAB1456647.1"/>
    <property type="molecule type" value="Genomic_DNA"/>
</dbReference>
<evidence type="ECO:0000313" key="2">
    <source>
        <dbReference type="EMBL" id="CAB1456647.1"/>
    </source>
</evidence>
<reference evidence="2" key="1">
    <citation type="submission" date="2020-03" db="EMBL/GenBank/DDBJ databases">
        <authorList>
            <person name="Weist P."/>
        </authorList>
    </citation>
    <scope>NUCLEOTIDE SEQUENCE</scope>
</reference>
<name>A0A9N7ZB86_PLEPL</name>
<evidence type="ECO:0000256" key="1">
    <source>
        <dbReference type="SAM" id="MobiDB-lite"/>
    </source>
</evidence>
<organism evidence="2 3">
    <name type="scientific">Pleuronectes platessa</name>
    <name type="common">European plaice</name>
    <dbReference type="NCBI Taxonomy" id="8262"/>
    <lineage>
        <taxon>Eukaryota</taxon>
        <taxon>Metazoa</taxon>
        <taxon>Chordata</taxon>
        <taxon>Craniata</taxon>
        <taxon>Vertebrata</taxon>
        <taxon>Euteleostomi</taxon>
        <taxon>Actinopterygii</taxon>
        <taxon>Neopterygii</taxon>
        <taxon>Teleostei</taxon>
        <taxon>Neoteleostei</taxon>
        <taxon>Acanthomorphata</taxon>
        <taxon>Carangaria</taxon>
        <taxon>Pleuronectiformes</taxon>
        <taxon>Pleuronectoidei</taxon>
        <taxon>Pleuronectidae</taxon>
        <taxon>Pleuronectes</taxon>
    </lineage>
</organism>
<feature type="region of interest" description="Disordered" evidence="1">
    <location>
        <begin position="155"/>
        <end position="179"/>
    </location>
</feature>